<dbReference type="InterPro" id="IPR051153">
    <property type="entry name" value="Yeast_CWMannoprotein_PIR"/>
</dbReference>
<dbReference type="PANTHER" id="PTHR47254:SF2">
    <property type="entry name" value="COVALENTLY-LINKED CELL WALL PROTEIN"/>
    <property type="match status" value="1"/>
</dbReference>
<sequence>MRFTLATLAFAVLAAADPIPQGVTSAIAPSGTPEAACSPNYNGVFEVIPVNSNTKRSLEARQNTQLGITLEDGILKDPVGRQGYVASNSQFQFDDPPQAGAIYTAGFSVCANGSLAIGNDATWYKCLSGTFFNLYLDNDAGQCTECYLVARPVGKGGPVTSGAASASASMVVSSSAAAVNGSSPSMLPTGGASNGTMSSSSMAGTSTRTTTRHTGGAGQTTGMSASSTGAGQTTTGGGAAASQTSAAASSSTGAADVVIPAGSSFGFLAAVLALLAI</sequence>
<dbReference type="EMBL" id="JAVRRT010000020">
    <property type="protein sequence ID" value="KAK5164202.1"/>
    <property type="molecule type" value="Genomic_DNA"/>
</dbReference>
<evidence type="ECO:0000256" key="2">
    <source>
        <dbReference type="SAM" id="SignalP"/>
    </source>
</evidence>
<dbReference type="Pfam" id="PF22799">
    <property type="entry name" value="PIR1-like_C"/>
    <property type="match status" value="1"/>
</dbReference>
<organism evidence="4 5">
    <name type="scientific">Saxophila tyrrhenica</name>
    <dbReference type="NCBI Taxonomy" id="1690608"/>
    <lineage>
        <taxon>Eukaryota</taxon>
        <taxon>Fungi</taxon>
        <taxon>Dikarya</taxon>
        <taxon>Ascomycota</taxon>
        <taxon>Pezizomycotina</taxon>
        <taxon>Dothideomycetes</taxon>
        <taxon>Dothideomycetidae</taxon>
        <taxon>Mycosphaerellales</taxon>
        <taxon>Extremaceae</taxon>
        <taxon>Saxophila</taxon>
    </lineage>
</organism>
<feature type="compositionally biased region" description="Low complexity" evidence="1">
    <location>
        <begin position="179"/>
        <end position="233"/>
    </location>
</feature>
<dbReference type="InterPro" id="IPR054508">
    <property type="entry name" value="PIR1-like_C"/>
</dbReference>
<feature type="domain" description="Cell wall mannoprotein PIR1-like C-terminal" evidence="3">
    <location>
        <begin position="73"/>
        <end position="145"/>
    </location>
</feature>
<evidence type="ECO:0000313" key="5">
    <source>
        <dbReference type="Proteomes" id="UP001337655"/>
    </source>
</evidence>
<dbReference type="GO" id="GO:0031505">
    <property type="term" value="P:fungal-type cell wall organization"/>
    <property type="evidence" value="ECO:0007669"/>
    <property type="project" value="TreeGrafter"/>
</dbReference>
<comment type="caution">
    <text evidence="4">The sequence shown here is derived from an EMBL/GenBank/DDBJ whole genome shotgun (WGS) entry which is preliminary data.</text>
</comment>
<dbReference type="RefSeq" id="XP_064654495.1">
    <property type="nucleotide sequence ID" value="XM_064807122.1"/>
</dbReference>
<dbReference type="GO" id="GO:0009277">
    <property type="term" value="C:fungal-type cell wall"/>
    <property type="evidence" value="ECO:0007669"/>
    <property type="project" value="TreeGrafter"/>
</dbReference>
<keyword evidence="5" id="KW-1185">Reference proteome</keyword>
<protein>
    <recommendedName>
        <fullName evidence="3">Cell wall mannoprotein PIR1-like C-terminal domain-containing protein</fullName>
    </recommendedName>
</protein>
<feature type="signal peptide" evidence="2">
    <location>
        <begin position="1"/>
        <end position="16"/>
    </location>
</feature>
<proteinExistence type="predicted"/>
<evidence type="ECO:0000259" key="3">
    <source>
        <dbReference type="Pfam" id="PF22799"/>
    </source>
</evidence>
<reference evidence="4 5" key="1">
    <citation type="submission" date="2023-08" db="EMBL/GenBank/DDBJ databases">
        <title>Black Yeasts Isolated from many extreme environments.</title>
        <authorList>
            <person name="Coleine C."/>
            <person name="Stajich J.E."/>
            <person name="Selbmann L."/>
        </authorList>
    </citation>
    <scope>NUCLEOTIDE SEQUENCE [LARGE SCALE GENOMIC DNA]</scope>
    <source>
        <strain evidence="4 5">CCFEE 5935</strain>
    </source>
</reference>
<dbReference type="PANTHER" id="PTHR47254">
    <property type="entry name" value="CELL WALL MANNOPROTEIN CIS3-RELATED"/>
    <property type="match status" value="1"/>
</dbReference>
<accession>A0AAV9NWC1</accession>
<keyword evidence="2" id="KW-0732">Signal</keyword>
<gene>
    <name evidence="4" type="ORF">LTR77_009896</name>
</gene>
<evidence type="ECO:0000313" key="4">
    <source>
        <dbReference type="EMBL" id="KAK5164202.1"/>
    </source>
</evidence>
<feature type="chain" id="PRO_5043395796" description="Cell wall mannoprotein PIR1-like C-terminal domain-containing protein" evidence="2">
    <location>
        <begin position="17"/>
        <end position="277"/>
    </location>
</feature>
<feature type="region of interest" description="Disordered" evidence="1">
    <location>
        <begin position="179"/>
        <end position="240"/>
    </location>
</feature>
<dbReference type="Proteomes" id="UP001337655">
    <property type="component" value="Unassembled WGS sequence"/>
</dbReference>
<evidence type="ECO:0000256" key="1">
    <source>
        <dbReference type="SAM" id="MobiDB-lite"/>
    </source>
</evidence>
<dbReference type="GeneID" id="89931226"/>
<dbReference type="GO" id="GO:0005199">
    <property type="term" value="F:structural constituent of cell wall"/>
    <property type="evidence" value="ECO:0007669"/>
    <property type="project" value="TreeGrafter"/>
</dbReference>
<name>A0AAV9NWC1_9PEZI</name>
<dbReference type="AlphaFoldDB" id="A0AAV9NWC1"/>